<evidence type="ECO:0008006" key="3">
    <source>
        <dbReference type="Google" id="ProtNLM"/>
    </source>
</evidence>
<protein>
    <recommendedName>
        <fullName evidence="3">NADH:quinone oxidoreductase/Mrp antiporter membrane subunit domain-containing protein</fullName>
    </recommendedName>
</protein>
<sequence length="92" mass="9715">MSGGESASSALPAFAIGIFMTLSHGRDGLLESRIPLWVFEVLIVGILGPDSCRESLAWGLVFDFSVSGDGIVRQAIGGSDRSGLRRLCVLGY</sequence>
<name>A0ABQ7BP38_BRACR</name>
<evidence type="ECO:0000313" key="2">
    <source>
        <dbReference type="Proteomes" id="UP000266723"/>
    </source>
</evidence>
<reference evidence="1 2" key="1">
    <citation type="journal article" date="2020" name="BMC Genomics">
        <title>Intraspecific diversification of the crop wild relative Brassica cretica Lam. using demographic model selection.</title>
        <authorList>
            <person name="Kioukis A."/>
            <person name="Michalopoulou V.A."/>
            <person name="Briers L."/>
            <person name="Pirintsos S."/>
            <person name="Studholme D.J."/>
            <person name="Pavlidis P."/>
            <person name="Sarris P.F."/>
        </authorList>
    </citation>
    <scope>NUCLEOTIDE SEQUENCE [LARGE SCALE GENOMIC DNA]</scope>
    <source>
        <strain evidence="2">cv. PFS-1207/04</strain>
    </source>
</reference>
<keyword evidence="2" id="KW-1185">Reference proteome</keyword>
<accession>A0ABQ7BP38</accession>
<organism evidence="1 2">
    <name type="scientific">Brassica cretica</name>
    <name type="common">Mustard</name>
    <dbReference type="NCBI Taxonomy" id="69181"/>
    <lineage>
        <taxon>Eukaryota</taxon>
        <taxon>Viridiplantae</taxon>
        <taxon>Streptophyta</taxon>
        <taxon>Embryophyta</taxon>
        <taxon>Tracheophyta</taxon>
        <taxon>Spermatophyta</taxon>
        <taxon>Magnoliopsida</taxon>
        <taxon>eudicotyledons</taxon>
        <taxon>Gunneridae</taxon>
        <taxon>Pentapetalae</taxon>
        <taxon>rosids</taxon>
        <taxon>malvids</taxon>
        <taxon>Brassicales</taxon>
        <taxon>Brassicaceae</taxon>
        <taxon>Brassiceae</taxon>
        <taxon>Brassica</taxon>
    </lineage>
</organism>
<comment type="caution">
    <text evidence="1">The sequence shown here is derived from an EMBL/GenBank/DDBJ whole genome shotgun (WGS) entry which is preliminary data.</text>
</comment>
<dbReference type="Proteomes" id="UP000266723">
    <property type="component" value="Unassembled WGS sequence"/>
</dbReference>
<gene>
    <name evidence="1" type="ORF">DY000_02042036</name>
</gene>
<dbReference type="EMBL" id="QGKV02001507">
    <property type="protein sequence ID" value="KAF3533974.1"/>
    <property type="molecule type" value="Genomic_DNA"/>
</dbReference>
<evidence type="ECO:0000313" key="1">
    <source>
        <dbReference type="EMBL" id="KAF3533974.1"/>
    </source>
</evidence>
<proteinExistence type="predicted"/>